<dbReference type="GO" id="GO:0016020">
    <property type="term" value="C:membrane"/>
    <property type="evidence" value="ECO:0007669"/>
    <property type="project" value="UniProtKB-SubCell"/>
</dbReference>
<dbReference type="Proteomes" id="UP000214618">
    <property type="component" value="Chromosome"/>
</dbReference>
<dbReference type="Pfam" id="PF03845">
    <property type="entry name" value="Spore_permease"/>
    <property type="match status" value="1"/>
</dbReference>
<evidence type="ECO:0000313" key="10">
    <source>
        <dbReference type="Proteomes" id="UP000214618"/>
    </source>
</evidence>
<sequence>MSQADGKILSGELASIISCAMLGVGMLTLPRTITEKVNSSDGWIVLILNGFIIALLICLLVVMLKKHKVISYFTYMEEAYGKWLSKIIGLIVVFYFIGVASFEVLAMSEMVRFYLFGGYAG</sequence>
<reference evidence="9 10" key="1">
    <citation type="submission" date="2016-10" db="EMBL/GenBank/DDBJ databases">
        <title>The whole genome sequencing and assembly of Bacillus simplex DSM 1321 strain.</title>
        <authorList>
            <person name="Park M.-K."/>
            <person name="Lee Y.-J."/>
            <person name="Yi H."/>
            <person name="Bahn Y.-S."/>
            <person name="Kim J.F."/>
            <person name="Lee D.-W."/>
        </authorList>
    </citation>
    <scope>NUCLEOTIDE SEQUENCE [LARGE SCALE GENOMIC DNA]</scope>
    <source>
        <strain evidence="9 10">DSM 1321</strain>
    </source>
</reference>
<dbReference type="GeneID" id="56471106"/>
<protein>
    <submittedName>
        <fullName evidence="9">Uncharacterized protein</fullName>
    </submittedName>
</protein>
<proteinExistence type="inferred from homology"/>
<dbReference type="AlphaFoldDB" id="A0A223EBC3"/>
<dbReference type="RefSeq" id="WP_094246543.1">
    <property type="nucleotide sequence ID" value="NZ_CP017704.1"/>
</dbReference>
<evidence type="ECO:0000256" key="2">
    <source>
        <dbReference type="ARBA" id="ARBA00007998"/>
    </source>
</evidence>
<evidence type="ECO:0000256" key="6">
    <source>
        <dbReference type="ARBA" id="ARBA00022989"/>
    </source>
</evidence>
<dbReference type="EMBL" id="CP017704">
    <property type="protein sequence ID" value="ASS92503.1"/>
    <property type="molecule type" value="Genomic_DNA"/>
</dbReference>
<evidence type="ECO:0000256" key="3">
    <source>
        <dbReference type="ARBA" id="ARBA00022448"/>
    </source>
</evidence>
<evidence type="ECO:0000256" key="4">
    <source>
        <dbReference type="ARBA" id="ARBA00022544"/>
    </source>
</evidence>
<dbReference type="PANTHER" id="PTHR34975">
    <property type="entry name" value="SPORE GERMINATION PROTEIN A2"/>
    <property type="match status" value="1"/>
</dbReference>
<comment type="subcellular location">
    <subcellularLocation>
        <location evidence="1">Membrane</location>
        <topology evidence="1">Multi-pass membrane protein</topology>
    </subcellularLocation>
</comment>
<name>A0A223EBC3_9BACI</name>
<evidence type="ECO:0000256" key="5">
    <source>
        <dbReference type="ARBA" id="ARBA00022692"/>
    </source>
</evidence>
<feature type="transmembrane region" description="Helical" evidence="8">
    <location>
        <begin position="12"/>
        <end position="30"/>
    </location>
</feature>
<dbReference type="GO" id="GO:0009847">
    <property type="term" value="P:spore germination"/>
    <property type="evidence" value="ECO:0007669"/>
    <property type="project" value="InterPro"/>
</dbReference>
<evidence type="ECO:0000256" key="7">
    <source>
        <dbReference type="ARBA" id="ARBA00023136"/>
    </source>
</evidence>
<dbReference type="PANTHER" id="PTHR34975:SF2">
    <property type="entry name" value="SPORE GERMINATION PROTEIN A2"/>
    <property type="match status" value="1"/>
</dbReference>
<evidence type="ECO:0000256" key="8">
    <source>
        <dbReference type="SAM" id="Phobius"/>
    </source>
</evidence>
<feature type="transmembrane region" description="Helical" evidence="8">
    <location>
        <begin position="42"/>
        <end position="62"/>
    </location>
</feature>
<feature type="transmembrane region" description="Helical" evidence="8">
    <location>
        <begin position="83"/>
        <end position="106"/>
    </location>
</feature>
<dbReference type="InterPro" id="IPR004761">
    <property type="entry name" value="Spore_GerAB"/>
</dbReference>
<gene>
    <name evidence="9" type="ORF">BS1321_00015</name>
</gene>
<evidence type="ECO:0000256" key="1">
    <source>
        <dbReference type="ARBA" id="ARBA00004141"/>
    </source>
</evidence>
<evidence type="ECO:0000313" key="9">
    <source>
        <dbReference type="EMBL" id="ASS92503.1"/>
    </source>
</evidence>
<accession>A0A223EBC3</accession>
<keyword evidence="6 8" id="KW-1133">Transmembrane helix</keyword>
<keyword evidence="5 8" id="KW-0812">Transmembrane</keyword>
<keyword evidence="3" id="KW-0813">Transport</keyword>
<comment type="similarity">
    <text evidence="2">Belongs to the amino acid-polyamine-organocation (APC) superfamily. Spore germination protein (SGP) (TC 2.A.3.9) family.</text>
</comment>
<organism evidence="9 10">
    <name type="scientific">Peribacillus simplex NBRC 15720 = DSM 1321</name>
    <dbReference type="NCBI Taxonomy" id="1349754"/>
    <lineage>
        <taxon>Bacteria</taxon>
        <taxon>Bacillati</taxon>
        <taxon>Bacillota</taxon>
        <taxon>Bacilli</taxon>
        <taxon>Bacillales</taxon>
        <taxon>Bacillaceae</taxon>
        <taxon>Peribacillus</taxon>
    </lineage>
</organism>
<keyword evidence="4" id="KW-0309">Germination</keyword>
<keyword evidence="7 8" id="KW-0472">Membrane</keyword>